<organism evidence="1 2">
    <name type="scientific">Cohnella kolymensis</name>
    <dbReference type="NCBI Taxonomy" id="1590652"/>
    <lineage>
        <taxon>Bacteria</taxon>
        <taxon>Bacillati</taxon>
        <taxon>Bacillota</taxon>
        <taxon>Bacilli</taxon>
        <taxon>Bacillales</taxon>
        <taxon>Paenibacillaceae</taxon>
        <taxon>Cohnella</taxon>
    </lineage>
</organism>
<sequence>MLVSVQEYHIKSKLAVAYQLIHSPEVSRHIPDTDLLREYSFKKMTKKYDKVYIKPDRGRKSRGVIRIEKGKNGLYKMRHGTHTQEVDSNDLWTKVKEIAGDTKYVIQQAVESVTNGGRHFDLRCHAVRVNGKWKVGGICGRLGQRGSIITTSHHGGTRRCLKRFFSRHLGYSKQQSLNMKRRLDKCVLNTVRRVSQMYPNLIEFAVDIGIDRKKRIWIYEVNIEPLTRGNFKMLPDLTLYRRIQSMRRKAK</sequence>
<dbReference type="InterPro" id="IPR026838">
    <property type="entry name" value="YheC/D"/>
</dbReference>
<name>A0ABR5A7N9_9BACL</name>
<evidence type="ECO:0008006" key="3">
    <source>
        <dbReference type="Google" id="ProtNLM"/>
    </source>
</evidence>
<dbReference type="Pfam" id="PF14398">
    <property type="entry name" value="ATPgrasp_YheCD"/>
    <property type="match status" value="1"/>
</dbReference>
<protein>
    <recommendedName>
        <fullName evidence="3">ATP-grasp domain-containing protein</fullName>
    </recommendedName>
</protein>
<evidence type="ECO:0000313" key="2">
    <source>
        <dbReference type="Proteomes" id="UP000054526"/>
    </source>
</evidence>
<comment type="caution">
    <text evidence="1">The sequence shown here is derived from an EMBL/GenBank/DDBJ whole genome shotgun (WGS) entry which is preliminary data.</text>
</comment>
<keyword evidence="2" id="KW-1185">Reference proteome</keyword>
<gene>
    <name evidence="1" type="ORF">SD71_04160</name>
</gene>
<dbReference type="Proteomes" id="UP000054526">
    <property type="component" value="Unassembled WGS sequence"/>
</dbReference>
<reference evidence="1 2" key="1">
    <citation type="submission" date="2014-12" db="EMBL/GenBank/DDBJ databases">
        <title>Draft genome sequence of Cohnella kolymensis strain B-2846.</title>
        <authorList>
            <person name="Karlyshev A.V."/>
            <person name="Kudryashova E.B."/>
        </authorList>
    </citation>
    <scope>NUCLEOTIDE SEQUENCE [LARGE SCALE GENOMIC DNA]</scope>
    <source>
        <strain evidence="1 2">VKM B-2846</strain>
    </source>
</reference>
<accession>A0ABR5A7N9</accession>
<dbReference type="SUPFAM" id="SSF56059">
    <property type="entry name" value="Glutathione synthetase ATP-binding domain-like"/>
    <property type="match status" value="1"/>
</dbReference>
<evidence type="ECO:0000313" key="1">
    <source>
        <dbReference type="EMBL" id="KIL36922.1"/>
    </source>
</evidence>
<dbReference type="EMBL" id="JXAL01000003">
    <property type="protein sequence ID" value="KIL36922.1"/>
    <property type="molecule type" value="Genomic_DNA"/>
</dbReference>
<proteinExistence type="predicted"/>